<keyword evidence="2" id="KW-0805">Transcription regulation</keyword>
<dbReference type="InterPro" id="IPR013324">
    <property type="entry name" value="RNA_pol_sigma_r3/r4-like"/>
</dbReference>
<name>A0A6N7EFA0_9MICO</name>
<dbReference type="Gene3D" id="1.10.1740.10">
    <property type="match status" value="1"/>
</dbReference>
<feature type="domain" description="RNA polymerase sigma factor 70 region 4 type 2" evidence="7">
    <location>
        <begin position="116"/>
        <end position="167"/>
    </location>
</feature>
<dbReference type="InterPro" id="IPR013325">
    <property type="entry name" value="RNA_pol_sigma_r2"/>
</dbReference>
<comment type="caution">
    <text evidence="8">The sequence shown here is derived from an EMBL/GenBank/DDBJ whole genome shotgun (WGS) entry which is preliminary data.</text>
</comment>
<dbReference type="InterPro" id="IPR014284">
    <property type="entry name" value="RNA_pol_sigma-70_dom"/>
</dbReference>
<reference evidence="8 9" key="1">
    <citation type="submission" date="2019-10" db="EMBL/GenBank/DDBJ databases">
        <title>Georgenia wutianyii sp. nov. and Georgenia yuyongxinii sp. nov. isolated from plateau pika (Ochotona curzoniae) in the Qinghai-Tibet plateau of China.</title>
        <authorList>
            <person name="Tian Z."/>
        </authorList>
    </citation>
    <scope>NUCLEOTIDE SEQUENCE [LARGE SCALE GENOMIC DNA]</scope>
    <source>
        <strain evidence="8 9">JCM 19765</strain>
    </source>
</reference>
<dbReference type="SUPFAM" id="SSF88946">
    <property type="entry name" value="Sigma2 domain of RNA polymerase sigma factors"/>
    <property type="match status" value="1"/>
</dbReference>
<dbReference type="InterPro" id="IPR036388">
    <property type="entry name" value="WH-like_DNA-bd_sf"/>
</dbReference>
<dbReference type="Pfam" id="PF08281">
    <property type="entry name" value="Sigma70_r4_2"/>
    <property type="match status" value="1"/>
</dbReference>
<accession>A0A6N7EFA0</accession>
<keyword evidence="3" id="KW-0731">Sigma factor</keyword>
<dbReference type="InterPro" id="IPR039425">
    <property type="entry name" value="RNA_pol_sigma-70-like"/>
</dbReference>
<evidence type="ECO:0000256" key="4">
    <source>
        <dbReference type="ARBA" id="ARBA00023125"/>
    </source>
</evidence>
<dbReference type="RefSeq" id="WP_152194398.1">
    <property type="nucleotide sequence ID" value="NZ_VUKD01000001.1"/>
</dbReference>
<comment type="similarity">
    <text evidence="1">Belongs to the sigma-70 factor family. ECF subfamily.</text>
</comment>
<dbReference type="SUPFAM" id="SSF88659">
    <property type="entry name" value="Sigma3 and sigma4 domains of RNA polymerase sigma factors"/>
    <property type="match status" value="1"/>
</dbReference>
<dbReference type="Gene3D" id="1.10.10.10">
    <property type="entry name" value="Winged helix-like DNA-binding domain superfamily/Winged helix DNA-binding domain"/>
    <property type="match status" value="1"/>
</dbReference>
<dbReference type="InterPro" id="IPR007627">
    <property type="entry name" value="RNA_pol_sigma70_r2"/>
</dbReference>
<keyword evidence="4" id="KW-0238">DNA-binding</keyword>
<keyword evidence="9" id="KW-1185">Reference proteome</keyword>
<evidence type="ECO:0000259" key="6">
    <source>
        <dbReference type="Pfam" id="PF04542"/>
    </source>
</evidence>
<evidence type="ECO:0000313" key="9">
    <source>
        <dbReference type="Proteomes" id="UP000437709"/>
    </source>
</evidence>
<dbReference type="OrthoDB" id="3747638at2"/>
<dbReference type="NCBIfam" id="TIGR02937">
    <property type="entry name" value="sigma70-ECF"/>
    <property type="match status" value="1"/>
</dbReference>
<dbReference type="GO" id="GO:0016987">
    <property type="term" value="F:sigma factor activity"/>
    <property type="evidence" value="ECO:0007669"/>
    <property type="project" value="UniProtKB-KW"/>
</dbReference>
<evidence type="ECO:0000256" key="3">
    <source>
        <dbReference type="ARBA" id="ARBA00023082"/>
    </source>
</evidence>
<evidence type="ECO:0000313" key="8">
    <source>
        <dbReference type="EMBL" id="MPV35863.1"/>
    </source>
</evidence>
<evidence type="ECO:0000256" key="2">
    <source>
        <dbReference type="ARBA" id="ARBA00023015"/>
    </source>
</evidence>
<evidence type="ECO:0000256" key="1">
    <source>
        <dbReference type="ARBA" id="ARBA00010641"/>
    </source>
</evidence>
<dbReference type="GO" id="GO:0006352">
    <property type="term" value="P:DNA-templated transcription initiation"/>
    <property type="evidence" value="ECO:0007669"/>
    <property type="project" value="InterPro"/>
</dbReference>
<evidence type="ECO:0000259" key="7">
    <source>
        <dbReference type="Pfam" id="PF08281"/>
    </source>
</evidence>
<dbReference type="GO" id="GO:0003677">
    <property type="term" value="F:DNA binding"/>
    <property type="evidence" value="ECO:0007669"/>
    <property type="project" value="UniProtKB-KW"/>
</dbReference>
<feature type="domain" description="RNA polymerase sigma-70 region 2" evidence="6">
    <location>
        <begin position="17"/>
        <end position="84"/>
    </location>
</feature>
<dbReference type="PANTHER" id="PTHR43133">
    <property type="entry name" value="RNA POLYMERASE ECF-TYPE SIGMA FACTO"/>
    <property type="match status" value="1"/>
</dbReference>
<organism evidence="8 9">
    <name type="scientific">Georgenia subflava</name>
    <dbReference type="NCBI Taxonomy" id="1622177"/>
    <lineage>
        <taxon>Bacteria</taxon>
        <taxon>Bacillati</taxon>
        <taxon>Actinomycetota</taxon>
        <taxon>Actinomycetes</taxon>
        <taxon>Micrococcales</taxon>
        <taxon>Bogoriellaceae</taxon>
        <taxon>Georgenia</taxon>
    </lineage>
</organism>
<keyword evidence="5" id="KW-0804">Transcription</keyword>
<dbReference type="Pfam" id="PF04542">
    <property type="entry name" value="Sigma70_r2"/>
    <property type="match status" value="1"/>
</dbReference>
<sequence length="191" mass="21465">MRHAPRTPDRERAFRSLYESVYPDLLRFVQRRARPDHAEDVVADAFLVVWRRLDEVPGPHADARAWIFGITRNILLNTRRGEERRRALGVRLADAAELASASSGTADAEDVVSRVDLSRAWRRLSEVHQEALALAAFEELSAPQAATVLGISPVAFRLRLSRARRALRLHLDHLPRQAAVPADTSERTATP</sequence>
<protein>
    <submittedName>
        <fullName evidence="8">Sigma-70 family RNA polymerase sigma factor</fullName>
    </submittedName>
</protein>
<dbReference type="InterPro" id="IPR013249">
    <property type="entry name" value="RNA_pol_sigma70_r4_t2"/>
</dbReference>
<proteinExistence type="inferred from homology"/>
<dbReference type="AlphaFoldDB" id="A0A6N7EFA0"/>
<evidence type="ECO:0000256" key="5">
    <source>
        <dbReference type="ARBA" id="ARBA00023163"/>
    </source>
</evidence>
<gene>
    <name evidence="8" type="ORF">GB881_02150</name>
</gene>
<dbReference type="EMBL" id="WHPC01000004">
    <property type="protein sequence ID" value="MPV35863.1"/>
    <property type="molecule type" value="Genomic_DNA"/>
</dbReference>
<dbReference type="PANTHER" id="PTHR43133:SF8">
    <property type="entry name" value="RNA POLYMERASE SIGMA FACTOR HI_1459-RELATED"/>
    <property type="match status" value="1"/>
</dbReference>
<dbReference type="Proteomes" id="UP000437709">
    <property type="component" value="Unassembled WGS sequence"/>
</dbReference>